<dbReference type="CDD" id="cd09274">
    <property type="entry name" value="RNase_HI_RT_Ty3"/>
    <property type="match status" value="1"/>
</dbReference>
<dbReference type="InterPro" id="IPR012337">
    <property type="entry name" value="RNaseH-like_sf"/>
</dbReference>
<keyword evidence="2" id="KW-0548">Nucleotidyltransferase</keyword>
<dbReference type="Gene3D" id="3.30.420.10">
    <property type="entry name" value="Ribonuclease H-like superfamily/Ribonuclease H"/>
    <property type="match status" value="1"/>
</dbReference>
<feature type="region of interest" description="Disordered" evidence="7">
    <location>
        <begin position="524"/>
        <end position="553"/>
    </location>
</feature>
<dbReference type="GO" id="GO:0016787">
    <property type="term" value="F:hydrolase activity"/>
    <property type="evidence" value="ECO:0007669"/>
    <property type="project" value="UniProtKB-KW"/>
</dbReference>
<keyword evidence="5" id="KW-0378">Hydrolase</keyword>
<keyword evidence="6" id="KW-0695">RNA-directed DNA polymerase</keyword>
<dbReference type="SUPFAM" id="SSF56672">
    <property type="entry name" value="DNA/RNA polymerases"/>
    <property type="match status" value="1"/>
</dbReference>
<dbReference type="Proteomes" id="UP000585474">
    <property type="component" value="Unassembled WGS sequence"/>
</dbReference>
<evidence type="ECO:0000256" key="3">
    <source>
        <dbReference type="ARBA" id="ARBA00022722"/>
    </source>
</evidence>
<evidence type="ECO:0000256" key="1">
    <source>
        <dbReference type="ARBA" id="ARBA00022679"/>
    </source>
</evidence>
<evidence type="ECO:0000256" key="5">
    <source>
        <dbReference type="ARBA" id="ARBA00022801"/>
    </source>
</evidence>
<dbReference type="GO" id="GO:0003676">
    <property type="term" value="F:nucleic acid binding"/>
    <property type="evidence" value="ECO:0007669"/>
    <property type="project" value="InterPro"/>
</dbReference>
<dbReference type="PANTHER" id="PTHR35046">
    <property type="entry name" value="ZINC KNUCKLE (CCHC-TYPE) FAMILY PROTEIN"/>
    <property type="match status" value="1"/>
</dbReference>
<dbReference type="InterPro" id="IPR036397">
    <property type="entry name" value="RNaseH_sf"/>
</dbReference>
<keyword evidence="10" id="KW-1185">Reference proteome</keyword>
<sequence>MDLDELPPIVCEYADVFPEDLPGLPPIRDIEFEIDLAPGHDAYFLKFLGHVVSGDGIAIDSLKIEAVMDWQTPKNVFKLKTRLTTSPVLVIPTRELGYAVYCDASHNGLGCFLMQEGKVVTYASCQLKPHKKNYPTHNLELAATVFALKSWRHYLYREKFEVFSEHKSLKYIFTQRDLNLRYRECITNLVMHFHKSLKYLYREKFECYVIHLGHPIDTFEPSTRGTTAERGGRFLSHSAPKRRKDVKAEHQRLVGLLQPLEIPEWKWEHITMDFVTALPRSQCQHDAVWVIVDRLMKSAHFLPIRMTDSINVLGRLYVREIVKLYRVPISIVSDRDPRFVLRFWQSLQAAIGTQLLLSTAFHPQTDGQSKHTILDFGGHVTRLCHGFQRQLGRSPSVSGIRLQQQSPLCWTEIGEASVFGPDVVQETTKKIKVIKKRLITTQNRQKCYANRRRRPLSFSVGDHVFSQDLTSSRFDAFWEEWEAITAFHWTVLDFGQGWKYNRDPSHVLDWTELALEQDASYEKTTDSDFGIERPRPTGQYDHYGKGTLETPWH</sequence>
<name>A0A7J0H649_9ERIC</name>
<evidence type="ECO:0000256" key="7">
    <source>
        <dbReference type="SAM" id="MobiDB-lite"/>
    </source>
</evidence>
<dbReference type="GO" id="GO:0004519">
    <property type="term" value="F:endonuclease activity"/>
    <property type="evidence" value="ECO:0007669"/>
    <property type="project" value="UniProtKB-KW"/>
</dbReference>
<dbReference type="GO" id="GO:0015074">
    <property type="term" value="P:DNA integration"/>
    <property type="evidence" value="ECO:0007669"/>
    <property type="project" value="InterPro"/>
</dbReference>
<dbReference type="PANTHER" id="PTHR35046:SF9">
    <property type="entry name" value="RNA-DIRECTED DNA POLYMERASE"/>
    <property type="match status" value="1"/>
</dbReference>
<feature type="compositionally biased region" description="Basic and acidic residues" evidence="7">
    <location>
        <begin position="524"/>
        <end position="535"/>
    </location>
</feature>
<reference evidence="9 10" key="1">
    <citation type="submission" date="2019-07" db="EMBL/GenBank/DDBJ databases">
        <title>De Novo Assembly of kiwifruit Actinidia rufa.</title>
        <authorList>
            <person name="Sugita-Konishi S."/>
            <person name="Sato K."/>
            <person name="Mori E."/>
            <person name="Abe Y."/>
            <person name="Kisaki G."/>
            <person name="Hamano K."/>
            <person name="Suezawa K."/>
            <person name="Otani M."/>
            <person name="Fukuda T."/>
            <person name="Manabe T."/>
            <person name="Gomi K."/>
            <person name="Tabuchi M."/>
            <person name="Akimitsu K."/>
            <person name="Kataoka I."/>
        </authorList>
    </citation>
    <scope>NUCLEOTIDE SEQUENCE [LARGE SCALE GENOMIC DNA]</scope>
    <source>
        <strain evidence="10">cv. Fuchu</strain>
    </source>
</reference>
<dbReference type="AlphaFoldDB" id="A0A7J0H649"/>
<evidence type="ECO:0000256" key="4">
    <source>
        <dbReference type="ARBA" id="ARBA00022759"/>
    </source>
</evidence>
<dbReference type="SUPFAM" id="SSF53098">
    <property type="entry name" value="Ribonuclease H-like"/>
    <property type="match status" value="1"/>
</dbReference>
<dbReference type="Pfam" id="PF17917">
    <property type="entry name" value="RT_RNaseH"/>
    <property type="match status" value="1"/>
</dbReference>
<dbReference type="GO" id="GO:0003964">
    <property type="term" value="F:RNA-directed DNA polymerase activity"/>
    <property type="evidence" value="ECO:0007669"/>
    <property type="project" value="UniProtKB-KW"/>
</dbReference>
<evidence type="ECO:0000259" key="8">
    <source>
        <dbReference type="PROSITE" id="PS50994"/>
    </source>
</evidence>
<gene>
    <name evidence="9" type="ORF">Acr_27g0002910</name>
</gene>
<evidence type="ECO:0000313" key="9">
    <source>
        <dbReference type="EMBL" id="GFZ18552.1"/>
    </source>
</evidence>
<feature type="domain" description="Integrase catalytic" evidence="8">
    <location>
        <begin position="259"/>
        <end position="370"/>
    </location>
</feature>
<evidence type="ECO:0000256" key="6">
    <source>
        <dbReference type="ARBA" id="ARBA00022918"/>
    </source>
</evidence>
<comment type="caution">
    <text evidence="9">The sequence shown here is derived from an EMBL/GenBank/DDBJ whole genome shotgun (WGS) entry which is preliminary data.</text>
</comment>
<protein>
    <recommendedName>
        <fullName evidence="8">Integrase catalytic domain-containing protein</fullName>
    </recommendedName>
</protein>
<dbReference type="InterPro" id="IPR001584">
    <property type="entry name" value="Integrase_cat-core"/>
</dbReference>
<keyword evidence="3" id="KW-0540">Nuclease</keyword>
<dbReference type="PROSITE" id="PS50994">
    <property type="entry name" value="INTEGRASE"/>
    <property type="match status" value="1"/>
</dbReference>
<keyword evidence="1" id="KW-0808">Transferase</keyword>
<dbReference type="InterPro" id="IPR043502">
    <property type="entry name" value="DNA/RNA_pol_sf"/>
</dbReference>
<dbReference type="EMBL" id="BJWL01000027">
    <property type="protein sequence ID" value="GFZ18552.1"/>
    <property type="molecule type" value="Genomic_DNA"/>
</dbReference>
<keyword evidence="4" id="KW-0255">Endonuclease</keyword>
<organism evidence="9 10">
    <name type="scientific">Actinidia rufa</name>
    <dbReference type="NCBI Taxonomy" id="165716"/>
    <lineage>
        <taxon>Eukaryota</taxon>
        <taxon>Viridiplantae</taxon>
        <taxon>Streptophyta</taxon>
        <taxon>Embryophyta</taxon>
        <taxon>Tracheophyta</taxon>
        <taxon>Spermatophyta</taxon>
        <taxon>Magnoliopsida</taxon>
        <taxon>eudicotyledons</taxon>
        <taxon>Gunneridae</taxon>
        <taxon>Pentapetalae</taxon>
        <taxon>asterids</taxon>
        <taxon>Ericales</taxon>
        <taxon>Actinidiaceae</taxon>
        <taxon>Actinidia</taxon>
    </lineage>
</organism>
<accession>A0A7J0H649</accession>
<evidence type="ECO:0000313" key="10">
    <source>
        <dbReference type="Proteomes" id="UP000585474"/>
    </source>
</evidence>
<dbReference type="OrthoDB" id="111931at2759"/>
<evidence type="ECO:0000256" key="2">
    <source>
        <dbReference type="ARBA" id="ARBA00022695"/>
    </source>
</evidence>
<proteinExistence type="predicted"/>
<dbReference type="InterPro" id="IPR041373">
    <property type="entry name" value="RT_RNaseH"/>
</dbReference>